<dbReference type="KEGG" id="vco:VC0395_0898"/>
<accession>A0A0H3AGD2</accession>
<name>A0A0H3AGD2_VIBC3</name>
<dbReference type="RefSeq" id="WP_000110120.1">
    <property type="nucleotide sequence ID" value="NC_009456.1"/>
</dbReference>
<dbReference type="eggNOG" id="ENOG50335NE">
    <property type="taxonomic scope" value="Bacteria"/>
</dbReference>
<dbReference type="KEGG" id="vcr:VC395_A0371"/>
<protein>
    <submittedName>
        <fullName evidence="1">Uncharacterized protein</fullName>
    </submittedName>
</protein>
<evidence type="ECO:0000313" key="2">
    <source>
        <dbReference type="Proteomes" id="UP000000249"/>
    </source>
</evidence>
<sequence length="192" mass="22094">MSVELTSAVFASDIVEFKENNDKNSIIQLVKHRYDERFINPFRDNSQKHGFAMMAVCCLMVESLISMKRGINETSDARNEQGHKIYSGELFEEFFSESSYFCGFSGLGRDFYKHIRCGILHQAETTGGWRIRRKGELVDKNEKIINATKFMNALESELNAYLHKLEIEDFTDLVWVNLLKKIDFIASNAVGD</sequence>
<organism evidence="1 2">
    <name type="scientific">Vibrio cholerae serotype O1 (strain ATCC 39541 / Classical Ogawa 395 / O395)</name>
    <dbReference type="NCBI Taxonomy" id="345073"/>
    <lineage>
        <taxon>Bacteria</taxon>
        <taxon>Pseudomonadati</taxon>
        <taxon>Pseudomonadota</taxon>
        <taxon>Gammaproteobacteria</taxon>
        <taxon>Vibrionales</taxon>
        <taxon>Vibrionaceae</taxon>
        <taxon>Vibrio</taxon>
    </lineage>
</organism>
<dbReference type="OrthoDB" id="8367156at2"/>
<dbReference type="EMBL" id="CP000626">
    <property type="protein sequence ID" value="ABQ19331.1"/>
    <property type="molecule type" value="Genomic_DNA"/>
</dbReference>
<proteinExistence type="predicted"/>
<gene>
    <name evidence="1" type="ordered locus">VC0395_0898</name>
</gene>
<dbReference type="PATRIC" id="fig|345073.21.peg.3127"/>
<dbReference type="Proteomes" id="UP000000249">
    <property type="component" value="Chromosome 2"/>
</dbReference>
<reference evidence="1 2" key="1">
    <citation type="submission" date="2007-03" db="EMBL/GenBank/DDBJ databases">
        <authorList>
            <person name="Heidelberg J."/>
        </authorList>
    </citation>
    <scope>NUCLEOTIDE SEQUENCE [LARGE SCALE GENOMIC DNA]</scope>
    <source>
        <strain evidence="2">ATCC 39541 / Classical Ogawa 395 / O395</strain>
    </source>
</reference>
<dbReference type="AlphaFoldDB" id="A0A0H3AGD2"/>
<evidence type="ECO:0000313" key="1">
    <source>
        <dbReference type="EMBL" id="ABQ19331.1"/>
    </source>
</evidence>